<feature type="transmembrane region" description="Helical" evidence="1">
    <location>
        <begin position="20"/>
        <end position="38"/>
    </location>
</feature>
<gene>
    <name evidence="2" type="ORF">B0F89_11346</name>
</gene>
<organism evidence="2 3">
    <name type="scientific">Malaciobacter marinus</name>
    <dbReference type="NCBI Taxonomy" id="505249"/>
    <lineage>
        <taxon>Bacteria</taxon>
        <taxon>Pseudomonadati</taxon>
        <taxon>Campylobacterota</taxon>
        <taxon>Epsilonproteobacteria</taxon>
        <taxon>Campylobacterales</taxon>
        <taxon>Arcobacteraceae</taxon>
        <taxon>Malaciobacter</taxon>
    </lineage>
</organism>
<sequence length="272" mass="32320">MEFTSEILQALSKRAWKLSWIIVLYAILSLFICLSIIVNKELYFLENFVILEKNYLELLKFFSESFLLSIIIFGIFYILKGDSDNALKKLRTKLYIKIKERVRLVFKYRYNFPRNKYSDEIRLLTEKIKTFKKNDEIHEIDISKLSFSIVNGIDSLYAIYKINDNEKILFSIWYPGKFIAIAIALNKSLTVLSRKEIKNKFENTLNLVDSVNSEDDRLSERDVYWWFDIKYNVTEEFLFNNIEKEQIARKVAHILTVGLPIGLELMGWKEKK</sequence>
<dbReference type="EMBL" id="PTIW01000013">
    <property type="protein sequence ID" value="PPK61050.1"/>
    <property type="molecule type" value="Genomic_DNA"/>
</dbReference>
<evidence type="ECO:0000313" key="2">
    <source>
        <dbReference type="EMBL" id="PPK61050.1"/>
    </source>
</evidence>
<proteinExistence type="predicted"/>
<dbReference type="Proteomes" id="UP000239861">
    <property type="component" value="Unassembled WGS sequence"/>
</dbReference>
<evidence type="ECO:0000256" key="1">
    <source>
        <dbReference type="SAM" id="Phobius"/>
    </source>
</evidence>
<keyword evidence="1" id="KW-1133">Transmembrane helix</keyword>
<protein>
    <submittedName>
        <fullName evidence="2">Uncharacterized protein</fullName>
    </submittedName>
</protein>
<accession>A0AB36ZXH7</accession>
<evidence type="ECO:0000313" key="3">
    <source>
        <dbReference type="Proteomes" id="UP000239861"/>
    </source>
</evidence>
<name>A0AB36ZXH7_9BACT</name>
<keyword evidence="1" id="KW-0812">Transmembrane</keyword>
<comment type="caution">
    <text evidence="2">The sequence shown here is derived from an EMBL/GenBank/DDBJ whole genome shotgun (WGS) entry which is preliminary data.</text>
</comment>
<keyword evidence="1" id="KW-0472">Membrane</keyword>
<reference evidence="2 3" key="1">
    <citation type="submission" date="2018-02" db="EMBL/GenBank/DDBJ databases">
        <title>Subsurface microbial communities from deep shales in Ohio and West Virginia, USA.</title>
        <authorList>
            <person name="Wrighton K."/>
        </authorList>
    </citation>
    <scope>NUCLEOTIDE SEQUENCE [LARGE SCALE GENOMIC DNA]</scope>
    <source>
        <strain evidence="2 3">MARC-MIP3H16</strain>
    </source>
</reference>
<dbReference type="RefSeq" id="WP_104412269.1">
    <property type="nucleotide sequence ID" value="NZ_PTIW01000013.1"/>
</dbReference>
<dbReference type="AlphaFoldDB" id="A0AB36ZXH7"/>
<feature type="transmembrane region" description="Helical" evidence="1">
    <location>
        <begin position="58"/>
        <end position="79"/>
    </location>
</feature>